<name>A0ACD4CY73_9HYPH</name>
<evidence type="ECO:0000313" key="2">
    <source>
        <dbReference type="Proteomes" id="UP001061991"/>
    </source>
</evidence>
<accession>A0ACD4CY73</accession>
<dbReference type="Proteomes" id="UP001061991">
    <property type="component" value="Plasmid p_unnamed1"/>
</dbReference>
<keyword evidence="2" id="KW-1185">Reference proteome</keyword>
<gene>
    <name evidence="1" type="ORF">N8E88_10605</name>
</gene>
<evidence type="ECO:0000313" key="1">
    <source>
        <dbReference type="EMBL" id="UXN58472.1"/>
    </source>
</evidence>
<organism evidence="1 2">
    <name type="scientific">Phyllobacterium zundukense</name>
    <dbReference type="NCBI Taxonomy" id="1867719"/>
    <lineage>
        <taxon>Bacteria</taxon>
        <taxon>Pseudomonadati</taxon>
        <taxon>Pseudomonadota</taxon>
        <taxon>Alphaproteobacteria</taxon>
        <taxon>Hyphomicrobiales</taxon>
        <taxon>Phyllobacteriaceae</taxon>
        <taxon>Phyllobacterium</taxon>
    </lineage>
</organism>
<protein>
    <submittedName>
        <fullName evidence="1">Winged helix-turn-helix domain-containing protein</fullName>
    </submittedName>
</protein>
<proteinExistence type="predicted"/>
<dbReference type="EMBL" id="CP104972">
    <property type="protein sequence ID" value="UXN58472.1"/>
    <property type="molecule type" value="Genomic_DNA"/>
</dbReference>
<keyword evidence="1" id="KW-0614">Plasmid</keyword>
<reference evidence="1" key="1">
    <citation type="submission" date="2022-09" db="EMBL/GenBank/DDBJ databases">
        <title>Interaction between co-microsymbionts with complementary sets of symbiotic genes in legume-rhizobium systems.</title>
        <authorList>
            <person name="Safronova V."/>
            <person name="Sazanova A."/>
            <person name="Afonin A."/>
            <person name="Chirak E."/>
        </authorList>
    </citation>
    <scope>NUCLEOTIDE SEQUENCE</scope>
    <source>
        <strain evidence="1">A18/3m</strain>
    </source>
</reference>
<sequence length="957" mass="103568">MLNDVAPILPNFNRASGSRSSGAIVSFGSFRLDGARRLLLRNGELVRIGSRALDLLIALVERAGDIVSRHELLDLVWQGVVVDEAGVRVQMAALRRALEDGQDGARYIVNVAGRGYSFVAPIVREDIDSVPPTVLPQASRSLSHAPPPPRSLIGRETVIDSLSGLLLERRFVSIVGSAGIGKTTVAAAIALRMQSEFADDNIAFVDLGAVSETGVVPGAVISALGCKLEGTDLVEELLSYVRDKRMLVVFDNCEHLIDATAFLAGELVRGAPGLHLLATSRESLRVEGETVHLLSPLLVPDNELPTAAEALSTAAVQLFMDRAVASGFEGGLTDIDAPMVAEICRRTDGIALAIEMAGSRAGAYGIRGVADLLASNVELHLPGRRNVAPRHQTLETMLDWSFNLLTEKEQIVLAHLSAFVGFFTMDAARSISGDHARAALGSLVDKSLVWVHPVDNAVFYRLPHTTRAYAATKLREIGNAEQISRRHARYFADLFKAVALKPGLYANIERHALHIGNVRKALEWSFSDKASYAIGIELAADSSPLFIGLWLLAECRHWSHLALGIVQGHSRGSQQEVRLQEALAISSMHTQGNPQEVRDAIERGLDLSQADESWVPQIRLLAGLSVFLSRLGDFDGGLDAARRCMVLAKRNGSLAEKVISEWMVGAACHLAGDQAAAVEHCRRGFKLEATVGRVDVNIFGYDHHLRAEIALARCLWLRGFPKTANGMALRLMNEAERSSLPGNYSIAAVASIPILLWGGDTQNSREHIERVIAHTEKHSLRSTAAAAWALKGEWLLMTGEAAAAVDVLRQALHILHLDPFRLVIPPASRALAAALVHCGEYDEARASIAEAISSAEKMGQRLWVPSLYRTQAEIALKAPCPDIDAAETALRKSIKLATAQAAIGWQLKAAVSLARLLIDSGRSVEAFGILRPIFEEFSERTGTRDLMNAERILASLK</sequence>
<geneLocation type="plasmid" evidence="1 2">
    <name>p_unnamed1</name>
</geneLocation>